<gene>
    <name evidence="3" type="ORF">P9989_07070</name>
</gene>
<dbReference type="RefSeq" id="WP_283078073.1">
    <property type="nucleotide sequence ID" value="NZ_CP121671.1"/>
</dbReference>
<evidence type="ECO:0000313" key="4">
    <source>
        <dbReference type="Proteomes" id="UP001221597"/>
    </source>
</evidence>
<name>A0ABY8J5F3_9BACI</name>
<dbReference type="InterPro" id="IPR014973">
    <property type="entry name" value="DUF1835"/>
</dbReference>
<dbReference type="EMBL" id="CP121671">
    <property type="protein sequence ID" value="WFT76116.1"/>
    <property type="molecule type" value="Genomic_DNA"/>
</dbReference>
<protein>
    <submittedName>
        <fullName evidence="3">DUF1835 domain-containing protein</fullName>
    </submittedName>
</protein>
<dbReference type="Proteomes" id="UP001221597">
    <property type="component" value="Chromosome"/>
</dbReference>
<evidence type="ECO:0000259" key="2">
    <source>
        <dbReference type="Pfam" id="PF12395"/>
    </source>
</evidence>
<evidence type="ECO:0000259" key="1">
    <source>
        <dbReference type="Pfam" id="PF08874"/>
    </source>
</evidence>
<keyword evidence="4" id="KW-1185">Reference proteome</keyword>
<dbReference type="InterPro" id="IPR022123">
    <property type="entry name" value="DUF3658"/>
</dbReference>
<feature type="domain" description="DUF1835" evidence="1">
    <location>
        <begin position="74"/>
        <end position="195"/>
    </location>
</feature>
<dbReference type="Pfam" id="PF08874">
    <property type="entry name" value="DUF1835"/>
    <property type="match status" value="1"/>
</dbReference>
<accession>A0ABY8J5F3</accession>
<feature type="domain" description="DUF3658" evidence="2">
    <location>
        <begin position="233"/>
        <end position="342"/>
    </location>
</feature>
<dbReference type="Pfam" id="PF12395">
    <property type="entry name" value="DUF3658"/>
    <property type="match status" value="1"/>
</dbReference>
<organism evidence="3 4">
    <name type="scientific">Halobacillus naozhouensis</name>
    <dbReference type="NCBI Taxonomy" id="554880"/>
    <lineage>
        <taxon>Bacteria</taxon>
        <taxon>Bacillati</taxon>
        <taxon>Bacillota</taxon>
        <taxon>Bacilli</taxon>
        <taxon>Bacillales</taxon>
        <taxon>Bacillaceae</taxon>
        <taxon>Halobacillus</taxon>
    </lineage>
</organism>
<reference evidence="3 4" key="1">
    <citation type="submission" date="2023-04" db="EMBL/GenBank/DDBJ databases">
        <title>Genome sequence of Halobacillus naozhouensis KACC 21980.</title>
        <authorList>
            <person name="Kim S."/>
            <person name="Heo J."/>
            <person name="Kwon S.-W."/>
        </authorList>
    </citation>
    <scope>NUCLEOTIDE SEQUENCE [LARGE SCALE GENOMIC DNA]</scope>
    <source>
        <strain evidence="3 4">KCTC 13234</strain>
    </source>
</reference>
<sequence>MKTEIDKMMKSLSGEEVHSLLKQVLLRIDIFETTGYPEKQLITDLLDLKKRISKIHGLRANPRKEYEKQTVRKVHITFDESSGGALRFALRNNLKADGEKVIAFPDKFSRGPVWKLHTKEGLNYRKDWLYYHINLDDKYFDEYEEKFNKIREQIEAIPTHIPITIWFGDNAHEQTGLLFALYLLQQAPNPTFLINATSEYHRTFPGKCIAGYPLSTSEISSDKLAAIYQRTTTEEVDSVKRTDLGNEWNSLSSSRKKLRIWQNGQIDAVPEDLLDDFIIESLRNIHKERGNGDFVKSARLIGEVIGHSTHVVGDGFIEYRVRQLIINGILDLKSVPKAMRCYEVKLRSS</sequence>
<proteinExistence type="predicted"/>
<evidence type="ECO:0000313" key="3">
    <source>
        <dbReference type="EMBL" id="WFT76116.1"/>
    </source>
</evidence>